<feature type="domain" description="Polyprotein allergen nematode" evidence="1">
    <location>
        <begin position="56"/>
        <end position="175"/>
    </location>
</feature>
<comment type="caution">
    <text evidence="2">The sequence shown here is derived from an EMBL/GenBank/DDBJ whole genome shotgun (WGS) entry which is preliminary data.</text>
</comment>
<feature type="domain" description="Polyprotein allergen nematode" evidence="1">
    <location>
        <begin position="190"/>
        <end position="309"/>
    </location>
</feature>
<dbReference type="InterPro" id="IPR032487">
    <property type="entry name" value="ABA-1_nematode"/>
</dbReference>
<dbReference type="Pfam" id="PF16469">
    <property type="entry name" value="NPA"/>
    <property type="match status" value="5"/>
</dbReference>
<protein>
    <submittedName>
        <fullName evidence="2">DVA-1 polyprotein, variant 2</fullName>
    </submittedName>
</protein>
<proteinExistence type="predicted"/>
<gene>
    <name evidence="2" type="primary">DVA1_3</name>
    <name evidence="2" type="ORF">KIN20_021667</name>
</gene>
<dbReference type="InterPro" id="IPR038289">
    <property type="entry name" value="DVA-1_sf"/>
</dbReference>
<organism evidence="2 3">
    <name type="scientific">Parelaphostrongylus tenuis</name>
    <name type="common">Meningeal worm</name>
    <dbReference type="NCBI Taxonomy" id="148309"/>
    <lineage>
        <taxon>Eukaryota</taxon>
        <taxon>Metazoa</taxon>
        <taxon>Ecdysozoa</taxon>
        <taxon>Nematoda</taxon>
        <taxon>Chromadorea</taxon>
        <taxon>Rhabditida</taxon>
        <taxon>Rhabditina</taxon>
        <taxon>Rhabditomorpha</taxon>
        <taxon>Strongyloidea</taxon>
        <taxon>Metastrongylidae</taxon>
        <taxon>Parelaphostrongylus</taxon>
    </lineage>
</organism>
<evidence type="ECO:0000313" key="3">
    <source>
        <dbReference type="Proteomes" id="UP001196413"/>
    </source>
</evidence>
<dbReference type="EMBL" id="JAHQIW010004394">
    <property type="protein sequence ID" value="KAJ1362201.1"/>
    <property type="molecule type" value="Genomic_DNA"/>
</dbReference>
<dbReference type="Proteomes" id="UP001196413">
    <property type="component" value="Unassembled WGS sequence"/>
</dbReference>
<name>A0AAD5QWB8_PARTN</name>
<feature type="domain" description="Polyprotein allergen nematode" evidence="1">
    <location>
        <begin position="458"/>
        <end position="577"/>
    </location>
</feature>
<feature type="domain" description="Polyprotein allergen nematode" evidence="1">
    <location>
        <begin position="324"/>
        <end position="443"/>
    </location>
</feature>
<dbReference type="AlphaFoldDB" id="A0AAD5QWB8"/>
<keyword evidence="3" id="KW-1185">Reference proteome</keyword>
<dbReference type="Gene3D" id="1.10.533.30">
    <property type="entry name" value="Nematode polyprotein allergen ABA-1"/>
    <property type="match status" value="6"/>
</dbReference>
<evidence type="ECO:0000259" key="1">
    <source>
        <dbReference type="Pfam" id="PF16469"/>
    </source>
</evidence>
<feature type="domain" description="Polyprotein allergen nematode" evidence="1">
    <location>
        <begin position="592"/>
        <end position="656"/>
    </location>
</feature>
<accession>A0AAD5QWB8</accession>
<sequence>MKEKGVSNDEIAAKVQEFIEEITDEKKKAMALRASAACKKIHTITKRFRRDHHHEHTLDEALEKYLTWLTEEQKSEVKTIYEGGNREAVYKKVLEFFDAASGETKAKASMELKSACKHYMKDTIGDENVEKIEEMKEKGVSNDEIAAKVQEFIEEITDEKKKAMALRASAACKKIHTITKRFRRDHHHEHTLDEALEKYLTWLTEEQKSEVKTIYEGGNREAVYKKVLEFFDAASGETKAKASMELKSACKHYMKDTIGDENVEKIEEMKEKGVSNDEIAAKVQEFIEEITDEKKKAMALRASAACKKIHTITKRFRRDHHHEHTLDEALEKYLTWLTEEQKSEVKTIYEGGNREAVYKKVLEFFDAASGETKAKASMELKSACKHYMKDTIGDENVEKIEEMKEKGVSNDEIAAKVQEFIEEITDEKKKAMALRASAACKKIHTIAKRFRRDHHHEHTLDEALEKYLTWLTEEQKSEVKTIYEGGNREAVYKKVLEFFDAASGETKAKASMELKSACKHYMKDTIGDENVEKIEEMKEKGVSNDEIAAKVQEFIEEITDEKKKAMALRASAACKKIHTITKRFRRDHHHEHTLDEALEKYLTWLTEEQKSEVKTIYEGGNREAVYKKVLEFFDAASGETKAKASMELKSACKTLYERYYW</sequence>
<evidence type="ECO:0000313" key="2">
    <source>
        <dbReference type="EMBL" id="KAJ1362201.1"/>
    </source>
</evidence>
<reference evidence="2" key="1">
    <citation type="submission" date="2021-06" db="EMBL/GenBank/DDBJ databases">
        <title>Parelaphostrongylus tenuis whole genome reference sequence.</title>
        <authorList>
            <person name="Garwood T.J."/>
            <person name="Larsen P.A."/>
            <person name="Fountain-Jones N.M."/>
            <person name="Garbe J.R."/>
            <person name="Macchietto M.G."/>
            <person name="Kania S.A."/>
            <person name="Gerhold R.W."/>
            <person name="Richards J.E."/>
            <person name="Wolf T.M."/>
        </authorList>
    </citation>
    <scope>NUCLEOTIDE SEQUENCE</scope>
    <source>
        <strain evidence="2">MNPRO001-30</strain>
        <tissue evidence="2">Meninges</tissue>
    </source>
</reference>